<dbReference type="AlphaFoldDB" id="A0A0R1XRT8"/>
<gene>
    <name evidence="2" type="ORF">FC83_GL000083</name>
</gene>
<evidence type="ECO:0000313" key="3">
    <source>
        <dbReference type="Proteomes" id="UP000051236"/>
    </source>
</evidence>
<dbReference type="Proteomes" id="UP000051236">
    <property type="component" value="Unassembled WGS sequence"/>
</dbReference>
<keyword evidence="3" id="KW-1185">Reference proteome</keyword>
<comment type="caution">
    <text evidence="2">The sequence shown here is derived from an EMBL/GenBank/DDBJ whole genome shotgun (WGS) entry which is preliminary data.</text>
</comment>
<evidence type="ECO:0000256" key="1">
    <source>
        <dbReference type="SAM" id="MobiDB-lite"/>
    </source>
</evidence>
<dbReference type="eggNOG" id="ENOG50309IA">
    <property type="taxonomic scope" value="Bacteria"/>
</dbReference>
<proteinExistence type="predicted"/>
<protein>
    <submittedName>
        <fullName evidence="2">Uncharacterized protein</fullName>
    </submittedName>
</protein>
<dbReference type="EMBL" id="AZGA01000062">
    <property type="protein sequence ID" value="KRM32992.1"/>
    <property type="molecule type" value="Genomic_DNA"/>
</dbReference>
<evidence type="ECO:0000313" key="2">
    <source>
        <dbReference type="EMBL" id="KRM32992.1"/>
    </source>
</evidence>
<name>A0A0R1XRT8_9LACO</name>
<feature type="region of interest" description="Disordered" evidence="1">
    <location>
        <begin position="359"/>
        <end position="378"/>
    </location>
</feature>
<reference evidence="2 3" key="1">
    <citation type="journal article" date="2015" name="Genome Announc.">
        <title>Expanding the biotechnology potential of lactobacilli through comparative genomics of 213 strains and associated genera.</title>
        <authorList>
            <person name="Sun Z."/>
            <person name="Harris H.M."/>
            <person name="McCann A."/>
            <person name="Guo C."/>
            <person name="Argimon S."/>
            <person name="Zhang W."/>
            <person name="Yang X."/>
            <person name="Jeffery I.B."/>
            <person name="Cooney J.C."/>
            <person name="Kagawa T.F."/>
            <person name="Liu W."/>
            <person name="Song Y."/>
            <person name="Salvetti E."/>
            <person name="Wrobel A."/>
            <person name="Rasinkangas P."/>
            <person name="Parkhill J."/>
            <person name="Rea M.C."/>
            <person name="O'Sullivan O."/>
            <person name="Ritari J."/>
            <person name="Douillard F.P."/>
            <person name="Paul Ross R."/>
            <person name="Yang R."/>
            <person name="Briner A.E."/>
            <person name="Felis G.E."/>
            <person name="de Vos W.M."/>
            <person name="Barrangou R."/>
            <person name="Klaenhammer T.R."/>
            <person name="Caufield P.W."/>
            <person name="Cui Y."/>
            <person name="Zhang H."/>
            <person name="O'Toole P.W."/>
        </authorList>
    </citation>
    <scope>NUCLEOTIDE SEQUENCE [LARGE SCALE GENOMIC DNA]</scope>
    <source>
        <strain evidence="2 3">DSM 18527</strain>
    </source>
</reference>
<dbReference type="STRING" id="1423734.FC83_GL000083"/>
<organism evidence="2 3">
    <name type="scientific">Agrilactobacillus composti DSM 18527 = JCM 14202</name>
    <dbReference type="NCBI Taxonomy" id="1423734"/>
    <lineage>
        <taxon>Bacteria</taxon>
        <taxon>Bacillati</taxon>
        <taxon>Bacillota</taxon>
        <taxon>Bacilli</taxon>
        <taxon>Lactobacillales</taxon>
        <taxon>Lactobacillaceae</taxon>
        <taxon>Agrilactobacillus</taxon>
    </lineage>
</organism>
<dbReference type="PATRIC" id="fig|1423734.3.peg.82"/>
<sequence length="500" mass="55374">MGVMAVSLAKPLKDLLLASNLGLNKNHPLAGWNILTILYHDGSNREPITLDYLTQRYNAEYLDSDNDEQPISDNVLKAVLTVLSDQAKLIEAASRKIRARTQNGAYHVRTSYVYRITSSGIEYVKMMQRVLDAESTITANTNRIQEYCDLVVKLSKADISTRDTALFNDFQNMVSAYDDVMNGMHKLDDDLNELANDIAFNHGGAAAKHLQSMVYDKAIPAFNMMLTQGPRIKAMAYGDSFADHVARSQQGSDDLDTASAVQDKAKLLTRFNRTKDYVNRQLAKLALSVDPSTSAIDSSLDSLYLVFQTILEAVQVLSQEYEHVRSQAVDVKALTAQIDQLLTRYQTLTVYTNLPRHLPADRDTEDPEDLLDASTMGPVTYTPTVTTREVATAADNPKIAEDHYQDTAEQAALAEFQQLVMQTADHGVVDADLNFETTAARDEVLRLYAATGYSSYASFAPFGRPVRQVTALTDTGPIALHCQNETFKAILPSGFTIDFV</sequence>
<accession>A0A0R1XRT8</accession>